<evidence type="ECO:0000313" key="3">
    <source>
        <dbReference type="Proteomes" id="UP000246740"/>
    </source>
</evidence>
<proteinExistence type="predicted"/>
<accession>A0A317XK87</accession>
<dbReference type="EMBL" id="KZ819199">
    <property type="protein sequence ID" value="PWY98252.1"/>
    <property type="molecule type" value="Genomic_DNA"/>
</dbReference>
<evidence type="ECO:0000256" key="1">
    <source>
        <dbReference type="SAM" id="MobiDB-lite"/>
    </source>
</evidence>
<feature type="compositionally biased region" description="Basic and acidic residues" evidence="1">
    <location>
        <begin position="149"/>
        <end position="161"/>
    </location>
</feature>
<evidence type="ECO:0000313" key="2">
    <source>
        <dbReference type="EMBL" id="PWY98252.1"/>
    </source>
</evidence>
<dbReference type="AlphaFoldDB" id="A0A317XK87"/>
<protein>
    <submittedName>
        <fullName evidence="2">Uncharacterized protein</fullName>
    </submittedName>
</protein>
<dbReference type="OrthoDB" id="276388at2759"/>
<feature type="compositionally biased region" description="Low complexity" evidence="1">
    <location>
        <begin position="127"/>
        <end position="138"/>
    </location>
</feature>
<dbReference type="InParanoid" id="A0A317XK87"/>
<sequence length="399" mass="43768">MVNPLSYIQMIFKSVFSVFSPSTTTVWANGIAYSLTLHNPRLLLYRGPETYVTFSIYAQAYTPEAREKLRALSSKDTSAIVKQASVQLVQKGWIAGAVGWNAASYLGVSTKKGWDITPKSSAGWDDANASTASASSSSKFDDREDEDWAEKPQSRPSHDDSYELQTLDKNGRTSTSAAEARTETRHISVKRRETIDKQIRAQSAGLDLSDSDDSTTKVLGTFKCRVPVETGDGYFRLWVTIPTPIGSSAGAKAGGLFGGASTGTIAMGSPTFRLFSFSLSSASPRGAALLPVPVLVPELALRSISLAVTTLLYGLFPVAAIVDKLLPRWVSRRFMSWLYTRLGIKSRTDQLKSKYKVDERVDEAKQQAKKIPFATAGIRTEWDLEKDLQRGAAGWAYYR</sequence>
<feature type="region of interest" description="Disordered" evidence="1">
    <location>
        <begin position="120"/>
        <end position="188"/>
    </location>
</feature>
<organism evidence="2 3">
    <name type="scientific">Testicularia cyperi</name>
    <dbReference type="NCBI Taxonomy" id="1882483"/>
    <lineage>
        <taxon>Eukaryota</taxon>
        <taxon>Fungi</taxon>
        <taxon>Dikarya</taxon>
        <taxon>Basidiomycota</taxon>
        <taxon>Ustilaginomycotina</taxon>
        <taxon>Ustilaginomycetes</taxon>
        <taxon>Ustilaginales</taxon>
        <taxon>Anthracoideaceae</taxon>
        <taxon>Testicularia</taxon>
    </lineage>
</organism>
<gene>
    <name evidence="2" type="ORF">BCV70DRAFT_202033</name>
</gene>
<dbReference type="Proteomes" id="UP000246740">
    <property type="component" value="Unassembled WGS sequence"/>
</dbReference>
<reference evidence="2 3" key="1">
    <citation type="journal article" date="2018" name="Mol. Biol. Evol.">
        <title>Broad Genomic Sampling Reveals a Smut Pathogenic Ancestry of the Fungal Clade Ustilaginomycotina.</title>
        <authorList>
            <person name="Kijpornyongpan T."/>
            <person name="Mondo S.J."/>
            <person name="Barry K."/>
            <person name="Sandor L."/>
            <person name="Lee J."/>
            <person name="Lipzen A."/>
            <person name="Pangilinan J."/>
            <person name="LaButti K."/>
            <person name="Hainaut M."/>
            <person name="Henrissat B."/>
            <person name="Grigoriev I.V."/>
            <person name="Spatafora J.W."/>
            <person name="Aime M.C."/>
        </authorList>
    </citation>
    <scope>NUCLEOTIDE SEQUENCE [LARGE SCALE GENOMIC DNA]</scope>
    <source>
        <strain evidence="2 3">MCA 3645</strain>
    </source>
</reference>
<keyword evidence="3" id="KW-1185">Reference proteome</keyword>
<dbReference type="STRING" id="1882483.A0A317XK87"/>
<name>A0A317XK87_9BASI</name>